<name>A0A1C5AC26_9ACTN</name>
<accession>A0A1C5AC26</accession>
<dbReference type="Pfam" id="PF04883">
    <property type="entry name" value="HK97-gp10_like"/>
    <property type="match status" value="1"/>
</dbReference>
<evidence type="ECO:0000313" key="2">
    <source>
        <dbReference type="Proteomes" id="UP000183585"/>
    </source>
</evidence>
<keyword evidence="2" id="KW-1185">Reference proteome</keyword>
<dbReference type="EMBL" id="FMCT01000012">
    <property type="protein sequence ID" value="SCF42709.1"/>
    <property type="molecule type" value="Genomic_DNA"/>
</dbReference>
<organism evidence="1 2">
    <name type="scientific">Micromonospora carbonacea</name>
    <dbReference type="NCBI Taxonomy" id="47853"/>
    <lineage>
        <taxon>Bacteria</taxon>
        <taxon>Bacillati</taxon>
        <taxon>Actinomycetota</taxon>
        <taxon>Actinomycetes</taxon>
        <taxon>Micromonosporales</taxon>
        <taxon>Micromonosporaceae</taxon>
        <taxon>Micromonospora</taxon>
    </lineage>
</organism>
<dbReference type="AlphaFoldDB" id="A0A1C5AC26"/>
<dbReference type="RefSeq" id="WP_176734979.1">
    <property type="nucleotide sequence ID" value="NZ_FMCT01000012.1"/>
</dbReference>
<protein>
    <submittedName>
        <fullName evidence="1">Phage protein, HK97 gp10 family</fullName>
    </submittedName>
</protein>
<sequence>MAAIWVDGVLEFAPIEAQLRTAGKRIGAKGAAVVRRSTEEGASVARRLAAVDTGFMRSSVTTSFTGDGRSGAMEGEYGPEAHYAKFVEHGTSRMAPRPFVGPSLDAVAPGFIAACEAIGDPFD</sequence>
<evidence type="ECO:0000313" key="1">
    <source>
        <dbReference type="EMBL" id="SCF42709.1"/>
    </source>
</evidence>
<proteinExistence type="predicted"/>
<dbReference type="InterPro" id="IPR010064">
    <property type="entry name" value="HK97-gp10_tail"/>
</dbReference>
<reference evidence="2" key="1">
    <citation type="submission" date="2016-06" db="EMBL/GenBank/DDBJ databases">
        <authorList>
            <person name="Varghese N."/>
            <person name="Submissions Spin"/>
        </authorList>
    </citation>
    <scope>NUCLEOTIDE SEQUENCE [LARGE SCALE GENOMIC DNA]</scope>
    <source>
        <strain evidence="2">DSM 43168</strain>
    </source>
</reference>
<dbReference type="NCBIfam" id="TIGR01725">
    <property type="entry name" value="phge_HK97_gp10"/>
    <property type="match status" value="1"/>
</dbReference>
<gene>
    <name evidence="1" type="ORF">GA0070563_112118</name>
</gene>
<dbReference type="Proteomes" id="UP000183585">
    <property type="component" value="Unassembled WGS sequence"/>
</dbReference>